<dbReference type="EMBL" id="JAGDYL010000003">
    <property type="protein sequence ID" value="MBO1804193.1"/>
    <property type="molecule type" value="Genomic_DNA"/>
</dbReference>
<feature type="transmembrane region" description="Helical" evidence="1">
    <location>
        <begin position="179"/>
        <end position="202"/>
    </location>
</feature>
<keyword evidence="3" id="KW-1185">Reference proteome</keyword>
<gene>
    <name evidence="2" type="ORF">J4H91_02520</name>
</gene>
<feature type="transmembrane region" description="Helical" evidence="1">
    <location>
        <begin position="223"/>
        <end position="242"/>
    </location>
</feature>
<keyword evidence="1" id="KW-0472">Membrane</keyword>
<dbReference type="InterPro" id="IPR021315">
    <property type="entry name" value="Gap/Sap"/>
</dbReference>
<dbReference type="Proteomes" id="UP000664398">
    <property type="component" value="Unassembled WGS sequence"/>
</dbReference>
<dbReference type="Pfam" id="PF11139">
    <property type="entry name" value="SfLAP"/>
    <property type="match status" value="1"/>
</dbReference>
<accession>A0A939LWF1</accession>
<name>A0A939LWF1_9MICO</name>
<sequence>MDFLTGLPLPAALAILALVDGLSVGTLLIPLFFLIAPGRPRVGRILLYLGSITGFYYLVGILFTLGIVSAIHIGRDFLDSAFGQWALLLVGLALLAAGIWMGERDSRRKKRAKAGDPSAQQGSARLLRWRERVLAPHTSGAAVMGVALAAGLIEVASMLPYLIGMTMIADAPLGMPARFALLAGYCLVMIAPALLLLAARLLAARAVERPLQRFTAWMQRTGAENTSWILGIIGFLLARSAFTELGLRLPFIG</sequence>
<feature type="transmembrane region" description="Helical" evidence="1">
    <location>
        <begin position="46"/>
        <end position="73"/>
    </location>
</feature>
<feature type="transmembrane region" description="Helical" evidence="1">
    <location>
        <begin position="85"/>
        <end position="102"/>
    </location>
</feature>
<feature type="transmembrane region" description="Helical" evidence="1">
    <location>
        <begin position="133"/>
        <end position="159"/>
    </location>
</feature>
<keyword evidence="1" id="KW-0812">Transmembrane</keyword>
<protein>
    <submittedName>
        <fullName evidence="2">GAP family protein</fullName>
    </submittedName>
</protein>
<proteinExistence type="predicted"/>
<comment type="caution">
    <text evidence="2">The sequence shown here is derived from an EMBL/GenBank/DDBJ whole genome shotgun (WGS) entry which is preliminary data.</text>
</comment>
<organism evidence="2 3">
    <name type="scientific">Leucobacter ruminantium</name>
    <dbReference type="NCBI Taxonomy" id="1289170"/>
    <lineage>
        <taxon>Bacteria</taxon>
        <taxon>Bacillati</taxon>
        <taxon>Actinomycetota</taxon>
        <taxon>Actinomycetes</taxon>
        <taxon>Micrococcales</taxon>
        <taxon>Microbacteriaceae</taxon>
        <taxon>Leucobacter</taxon>
    </lineage>
</organism>
<evidence type="ECO:0000313" key="3">
    <source>
        <dbReference type="Proteomes" id="UP000664398"/>
    </source>
</evidence>
<reference evidence="2" key="1">
    <citation type="submission" date="2021-03" db="EMBL/GenBank/DDBJ databases">
        <title>Leucobacter chromiisoli sp. nov., isolated from chromium-containing soil of chemical plant.</title>
        <authorList>
            <person name="Xu Z."/>
        </authorList>
    </citation>
    <scope>NUCLEOTIDE SEQUENCE</scope>
    <source>
        <strain evidence="2">A2</strain>
    </source>
</reference>
<feature type="transmembrane region" description="Helical" evidence="1">
    <location>
        <begin position="12"/>
        <end position="34"/>
    </location>
</feature>
<dbReference type="AlphaFoldDB" id="A0A939LWF1"/>
<keyword evidence="1" id="KW-1133">Transmembrane helix</keyword>
<evidence type="ECO:0000313" key="2">
    <source>
        <dbReference type="EMBL" id="MBO1804193.1"/>
    </source>
</evidence>
<evidence type="ECO:0000256" key="1">
    <source>
        <dbReference type="SAM" id="Phobius"/>
    </source>
</evidence>